<evidence type="ECO:0008006" key="4">
    <source>
        <dbReference type="Google" id="ProtNLM"/>
    </source>
</evidence>
<dbReference type="RefSeq" id="WP_139401320.1">
    <property type="nucleotide sequence ID" value="NZ_JACHEW010000005.1"/>
</dbReference>
<evidence type="ECO:0000256" key="1">
    <source>
        <dbReference type="SAM" id="Phobius"/>
    </source>
</evidence>
<keyword evidence="1" id="KW-1133">Transmembrane helix</keyword>
<dbReference type="OrthoDB" id="73839at2"/>
<comment type="caution">
    <text evidence="2">The sequence shown here is derived from an EMBL/GenBank/DDBJ whole genome shotgun (WGS) entry which is preliminary data.</text>
</comment>
<feature type="transmembrane region" description="Helical" evidence="1">
    <location>
        <begin position="155"/>
        <end position="172"/>
    </location>
</feature>
<feature type="transmembrane region" description="Helical" evidence="1">
    <location>
        <begin position="71"/>
        <end position="94"/>
    </location>
</feature>
<name>A0A5C4Y8U2_9DEIO</name>
<reference evidence="2 3" key="1">
    <citation type="submission" date="2019-06" db="EMBL/GenBank/DDBJ databases">
        <title>Genome sequence of Deinococcus radiopugnans ATCC 19172.</title>
        <authorList>
            <person name="Maclea K.S."/>
            <person name="Maynard C.R."/>
        </authorList>
    </citation>
    <scope>NUCLEOTIDE SEQUENCE [LARGE SCALE GENOMIC DNA]</scope>
    <source>
        <strain evidence="2 3">ATCC 19172</strain>
    </source>
</reference>
<protein>
    <recommendedName>
        <fullName evidence="4">DUF2975 domain-containing protein</fullName>
    </recommendedName>
</protein>
<dbReference type="AlphaFoldDB" id="A0A5C4Y8U2"/>
<feature type="transmembrane region" description="Helical" evidence="1">
    <location>
        <begin position="26"/>
        <end position="51"/>
    </location>
</feature>
<dbReference type="Proteomes" id="UP000313988">
    <property type="component" value="Unassembled WGS sequence"/>
</dbReference>
<gene>
    <name evidence="2" type="ORF">FHR04_05160</name>
</gene>
<evidence type="ECO:0000313" key="2">
    <source>
        <dbReference type="EMBL" id="TNM72217.1"/>
    </source>
</evidence>
<feature type="transmembrane region" description="Helical" evidence="1">
    <location>
        <begin position="115"/>
        <end position="135"/>
    </location>
</feature>
<organism evidence="2 3">
    <name type="scientific">Deinococcus radiopugnans ATCC 19172</name>
    <dbReference type="NCBI Taxonomy" id="585398"/>
    <lineage>
        <taxon>Bacteria</taxon>
        <taxon>Thermotogati</taxon>
        <taxon>Deinococcota</taxon>
        <taxon>Deinococci</taxon>
        <taxon>Deinococcales</taxon>
        <taxon>Deinococcaceae</taxon>
        <taxon>Deinococcus</taxon>
    </lineage>
</organism>
<keyword evidence="1" id="KW-0812">Transmembrane</keyword>
<accession>A0A5C4Y8U2</accession>
<evidence type="ECO:0000313" key="3">
    <source>
        <dbReference type="Proteomes" id="UP000313988"/>
    </source>
</evidence>
<proteinExistence type="predicted"/>
<sequence>MMTSQEGQRVDWETARQRAADRARKLWALSLSLFVVLVVSIAVSDFLKPLLLQVREWRELSPTGGVAPGEVLTWVSLRALWAAPALALAAAIWAAQNYLRHLGAGELWNAGTARLLRRVGSALLLSAALTAVGVPSGTRWLEARGGFDVTLSTEVLTLGVLGALLIVMADLLKDVLQTSSALKADSDGFV</sequence>
<keyword evidence="1" id="KW-0472">Membrane</keyword>
<dbReference type="EMBL" id="VDMO01000004">
    <property type="protein sequence ID" value="TNM72217.1"/>
    <property type="molecule type" value="Genomic_DNA"/>
</dbReference>